<protein>
    <submittedName>
        <fullName evidence="2">Uncharacterized protein</fullName>
    </submittedName>
</protein>
<organism evidence="2">
    <name type="scientific">Synechococcus sp. SB0676_bin_10</name>
    <dbReference type="NCBI Taxonomy" id="2604869"/>
    <lineage>
        <taxon>Bacteria</taxon>
        <taxon>Bacillati</taxon>
        <taxon>Cyanobacteriota</taxon>
        <taxon>Cyanophyceae</taxon>
        <taxon>Synechococcales</taxon>
        <taxon>Synechococcaceae</taxon>
        <taxon>Synechococcus</taxon>
    </lineage>
</organism>
<gene>
    <name evidence="2" type="ORF">F4162_08455</name>
</gene>
<comment type="caution">
    <text evidence="2">The sequence shown here is derived from an EMBL/GenBank/DDBJ whole genome shotgun (WGS) entry which is preliminary data.</text>
</comment>
<feature type="compositionally biased region" description="Polar residues" evidence="1">
    <location>
        <begin position="47"/>
        <end position="58"/>
    </location>
</feature>
<dbReference type="AlphaFoldDB" id="A0A6B1F6H8"/>
<reference evidence="2" key="1">
    <citation type="submission" date="2019-09" db="EMBL/GenBank/DDBJ databases">
        <title>Characterisation of the sponge microbiome using genome-centric metagenomics.</title>
        <authorList>
            <person name="Engelberts J.P."/>
            <person name="Robbins S.J."/>
            <person name="De Goeij J.M."/>
            <person name="Aranda M."/>
            <person name="Bell S.C."/>
            <person name="Webster N.S."/>
        </authorList>
    </citation>
    <scope>NUCLEOTIDE SEQUENCE</scope>
    <source>
        <strain evidence="2">SB0676_bin_10</strain>
    </source>
</reference>
<accession>A0A6B1F6H8</accession>
<feature type="region of interest" description="Disordered" evidence="1">
    <location>
        <begin position="1"/>
        <end position="62"/>
    </location>
</feature>
<name>A0A6B1F6H8_9SYNE</name>
<evidence type="ECO:0000313" key="2">
    <source>
        <dbReference type="EMBL" id="MYG38970.1"/>
    </source>
</evidence>
<dbReference type="EMBL" id="VYDO01000267">
    <property type="protein sequence ID" value="MYG38970.1"/>
    <property type="molecule type" value="Genomic_DNA"/>
</dbReference>
<sequence length="82" mass="8863">MITPAHAAKAQAMEEKAPSPGGTRRHRAREESYPHAGGVPERRRLQVQRTTGMSSGVSPGQGFRIPAAAVDWSFQTMGYLVS</sequence>
<proteinExistence type="predicted"/>
<evidence type="ECO:0000256" key="1">
    <source>
        <dbReference type="SAM" id="MobiDB-lite"/>
    </source>
</evidence>